<sequence length="156" mass="16871">MDPNEWGPILIVGVGFGLLALLVTAIWFSRSLQRQQERDHAERMKALEMGFYVPPHESPWPRTIACVSIGGIVPLGTFVCAAWMTSLTVPESIQATVWGLTFMVSTMAVGCATSLASRLPRSSDRVKETAATGKPPAFDPESFEAISAYSNRGGRG</sequence>
<dbReference type="AlphaFoldDB" id="L0DF80"/>
<dbReference type="KEGG" id="saci:Sinac_3238"/>
<evidence type="ECO:0000313" key="3">
    <source>
        <dbReference type="Proteomes" id="UP000010798"/>
    </source>
</evidence>
<organism evidence="2 3">
    <name type="scientific">Singulisphaera acidiphila (strain ATCC BAA-1392 / DSM 18658 / VKM B-2454 / MOB10)</name>
    <dbReference type="NCBI Taxonomy" id="886293"/>
    <lineage>
        <taxon>Bacteria</taxon>
        <taxon>Pseudomonadati</taxon>
        <taxon>Planctomycetota</taxon>
        <taxon>Planctomycetia</taxon>
        <taxon>Isosphaerales</taxon>
        <taxon>Isosphaeraceae</taxon>
        <taxon>Singulisphaera</taxon>
    </lineage>
</organism>
<feature type="transmembrane region" description="Helical" evidence="1">
    <location>
        <begin position="64"/>
        <end position="85"/>
    </location>
</feature>
<keyword evidence="1" id="KW-1133">Transmembrane helix</keyword>
<dbReference type="OrthoDB" id="9948003at2"/>
<keyword evidence="3" id="KW-1185">Reference proteome</keyword>
<feature type="transmembrane region" description="Helical" evidence="1">
    <location>
        <begin position="97"/>
        <end position="117"/>
    </location>
</feature>
<dbReference type="HOGENOM" id="CLU_1766786_0_0_0"/>
<proteinExistence type="predicted"/>
<reference evidence="2 3" key="1">
    <citation type="submission" date="2012-02" db="EMBL/GenBank/DDBJ databases">
        <title>Complete sequence of chromosome of Singulisphaera acidiphila DSM 18658.</title>
        <authorList>
            <consortium name="US DOE Joint Genome Institute (JGI-PGF)"/>
            <person name="Lucas S."/>
            <person name="Copeland A."/>
            <person name="Lapidus A."/>
            <person name="Glavina del Rio T."/>
            <person name="Dalin E."/>
            <person name="Tice H."/>
            <person name="Bruce D."/>
            <person name="Goodwin L."/>
            <person name="Pitluck S."/>
            <person name="Peters L."/>
            <person name="Ovchinnikova G."/>
            <person name="Chertkov O."/>
            <person name="Kyrpides N."/>
            <person name="Mavromatis K."/>
            <person name="Ivanova N."/>
            <person name="Brettin T."/>
            <person name="Detter J.C."/>
            <person name="Han C."/>
            <person name="Larimer F."/>
            <person name="Land M."/>
            <person name="Hauser L."/>
            <person name="Markowitz V."/>
            <person name="Cheng J.-F."/>
            <person name="Hugenholtz P."/>
            <person name="Woyke T."/>
            <person name="Wu D."/>
            <person name="Tindall B."/>
            <person name="Pomrenke H."/>
            <person name="Brambilla E."/>
            <person name="Klenk H.-P."/>
            <person name="Eisen J.A."/>
        </authorList>
    </citation>
    <scope>NUCLEOTIDE SEQUENCE [LARGE SCALE GENOMIC DNA]</scope>
    <source>
        <strain evidence="3">ATCC BAA-1392 / DSM 18658 / VKM B-2454 / MOB10</strain>
    </source>
</reference>
<protein>
    <submittedName>
        <fullName evidence="2">Uncharacterized protein</fullName>
    </submittedName>
</protein>
<feature type="transmembrane region" description="Helical" evidence="1">
    <location>
        <begin position="6"/>
        <end position="28"/>
    </location>
</feature>
<evidence type="ECO:0000313" key="2">
    <source>
        <dbReference type="EMBL" id="AGA27510.1"/>
    </source>
</evidence>
<dbReference type="EMBL" id="CP003364">
    <property type="protein sequence ID" value="AGA27510.1"/>
    <property type="molecule type" value="Genomic_DNA"/>
</dbReference>
<dbReference type="RefSeq" id="WP_015246656.1">
    <property type="nucleotide sequence ID" value="NC_019892.1"/>
</dbReference>
<keyword evidence="1" id="KW-0812">Transmembrane</keyword>
<keyword evidence="1" id="KW-0472">Membrane</keyword>
<accession>L0DF80</accession>
<evidence type="ECO:0000256" key="1">
    <source>
        <dbReference type="SAM" id="Phobius"/>
    </source>
</evidence>
<dbReference type="STRING" id="886293.Sinac_3238"/>
<gene>
    <name evidence="2" type="ordered locus">Sinac_3238</name>
</gene>
<name>L0DF80_SINAD</name>
<dbReference type="Proteomes" id="UP000010798">
    <property type="component" value="Chromosome"/>
</dbReference>